<sequence length="84" mass="8879">MSASAGRAMIERDRQGTHPVSAEDILLWGAVLILGFIAGAAIYFESASFRKSERLSASRGSGRRSPASSAENKTVKRGAKGKTP</sequence>
<dbReference type="EMBL" id="CCND01000005">
    <property type="protein sequence ID" value="CDX51150.1"/>
    <property type="molecule type" value="Genomic_DNA"/>
</dbReference>
<proteinExistence type="predicted"/>
<organism evidence="3 4">
    <name type="scientific">Mesorhizobium plurifarium</name>
    <dbReference type="NCBI Taxonomy" id="69974"/>
    <lineage>
        <taxon>Bacteria</taxon>
        <taxon>Pseudomonadati</taxon>
        <taxon>Pseudomonadota</taxon>
        <taxon>Alphaproteobacteria</taxon>
        <taxon>Hyphomicrobiales</taxon>
        <taxon>Phyllobacteriaceae</taxon>
        <taxon>Mesorhizobium</taxon>
    </lineage>
</organism>
<feature type="transmembrane region" description="Helical" evidence="2">
    <location>
        <begin position="25"/>
        <end position="44"/>
    </location>
</feature>
<keyword evidence="2" id="KW-0812">Transmembrane</keyword>
<evidence type="ECO:0000256" key="1">
    <source>
        <dbReference type="SAM" id="MobiDB-lite"/>
    </source>
</evidence>
<feature type="region of interest" description="Disordered" evidence="1">
    <location>
        <begin position="53"/>
        <end position="84"/>
    </location>
</feature>
<dbReference type="AlphaFoldDB" id="A0A0K2VQI0"/>
<reference evidence="4" key="1">
    <citation type="submission" date="2014-08" db="EMBL/GenBank/DDBJ databases">
        <authorList>
            <person name="Edwards T."/>
        </authorList>
    </citation>
    <scope>NUCLEOTIDE SEQUENCE [LARGE SCALE GENOMIC DNA]</scope>
</reference>
<protein>
    <submittedName>
        <fullName evidence="3">Uncharacterized protein</fullName>
    </submittedName>
</protein>
<keyword evidence="2" id="KW-1133">Transmembrane helix</keyword>
<keyword evidence="2" id="KW-0472">Membrane</keyword>
<name>A0A0K2VQI0_MESPL</name>
<evidence type="ECO:0000313" key="3">
    <source>
        <dbReference type="EMBL" id="CDX51150.1"/>
    </source>
</evidence>
<evidence type="ECO:0000256" key="2">
    <source>
        <dbReference type="SAM" id="Phobius"/>
    </source>
</evidence>
<evidence type="ECO:0000313" key="4">
    <source>
        <dbReference type="Proteomes" id="UP000182888"/>
    </source>
</evidence>
<feature type="compositionally biased region" description="Basic residues" evidence="1">
    <location>
        <begin position="75"/>
        <end position="84"/>
    </location>
</feature>
<gene>
    <name evidence="3" type="ORF">MPL1032_130169</name>
</gene>
<accession>A0A0K2VQI0</accession>
<feature type="compositionally biased region" description="Low complexity" evidence="1">
    <location>
        <begin position="57"/>
        <end position="70"/>
    </location>
</feature>
<dbReference type="Proteomes" id="UP000182888">
    <property type="component" value="Unassembled WGS sequence"/>
</dbReference>